<gene>
    <name evidence="1" type="ORF">A3Q56_06664</name>
</gene>
<evidence type="ECO:0000313" key="1">
    <source>
        <dbReference type="EMBL" id="OAF65620.1"/>
    </source>
</evidence>
<protein>
    <submittedName>
        <fullName evidence="1">Uncharacterized protein</fullName>
    </submittedName>
</protein>
<dbReference type="AlphaFoldDB" id="A0A177AUW4"/>
<proteinExistence type="predicted"/>
<evidence type="ECO:0000313" key="2">
    <source>
        <dbReference type="Proteomes" id="UP000078046"/>
    </source>
</evidence>
<dbReference type="Proteomes" id="UP000078046">
    <property type="component" value="Unassembled WGS sequence"/>
</dbReference>
<dbReference type="OrthoDB" id="5402974at2759"/>
<name>A0A177AUW4_9BILA</name>
<sequence>MKLTAEEEFIIIRNTESYIELLRPDRQCYFYDGIGSTCNIKSNVKTKSPNKRKSYSNLHIIVDNFAMSQNLNLEMGTKLLEPKCKLIELVSYAVADSPHGILTARQIYMCLQ</sequence>
<dbReference type="EMBL" id="LWCA01001214">
    <property type="protein sequence ID" value="OAF65620.1"/>
    <property type="molecule type" value="Genomic_DNA"/>
</dbReference>
<organism evidence="1 2">
    <name type="scientific">Intoshia linei</name>
    <dbReference type="NCBI Taxonomy" id="1819745"/>
    <lineage>
        <taxon>Eukaryota</taxon>
        <taxon>Metazoa</taxon>
        <taxon>Spiralia</taxon>
        <taxon>Lophotrochozoa</taxon>
        <taxon>Mesozoa</taxon>
        <taxon>Orthonectida</taxon>
        <taxon>Rhopaluridae</taxon>
        <taxon>Intoshia</taxon>
    </lineage>
</organism>
<reference evidence="1 2" key="1">
    <citation type="submission" date="2016-04" db="EMBL/GenBank/DDBJ databases">
        <title>The genome of Intoshia linei affirms orthonectids as highly simplified spiralians.</title>
        <authorList>
            <person name="Mikhailov K.V."/>
            <person name="Slusarev G.S."/>
            <person name="Nikitin M.A."/>
            <person name="Logacheva M.D."/>
            <person name="Penin A."/>
            <person name="Aleoshin V."/>
            <person name="Panchin Y.V."/>
        </authorList>
    </citation>
    <scope>NUCLEOTIDE SEQUENCE [LARGE SCALE GENOMIC DNA]</scope>
    <source>
        <strain evidence="1">Intl2013</strain>
        <tissue evidence="1">Whole animal</tissue>
    </source>
</reference>
<accession>A0A177AUW4</accession>
<comment type="caution">
    <text evidence="1">The sequence shown here is derived from an EMBL/GenBank/DDBJ whole genome shotgun (WGS) entry which is preliminary data.</text>
</comment>
<keyword evidence="2" id="KW-1185">Reference proteome</keyword>